<organism evidence="1 2">
    <name type="scientific">Enterobacter agglomerans</name>
    <name type="common">Erwinia herbicola</name>
    <name type="synonym">Pantoea agglomerans</name>
    <dbReference type="NCBI Taxonomy" id="549"/>
    <lineage>
        <taxon>Bacteria</taxon>
        <taxon>Pseudomonadati</taxon>
        <taxon>Pseudomonadota</taxon>
        <taxon>Gammaproteobacteria</taxon>
        <taxon>Enterobacterales</taxon>
        <taxon>Erwiniaceae</taxon>
        <taxon>Pantoea</taxon>
        <taxon>Pantoea agglomerans group</taxon>
    </lineage>
</organism>
<dbReference type="AlphaFoldDB" id="A0A7X2MTS3"/>
<dbReference type="Pfam" id="PF03692">
    <property type="entry name" value="CxxCxxCC"/>
    <property type="match status" value="1"/>
</dbReference>
<dbReference type="PANTHER" id="PTHR37421">
    <property type="entry name" value="UPF0260 PROTEIN YCGN"/>
    <property type="match status" value="1"/>
</dbReference>
<dbReference type="InterPro" id="IPR005358">
    <property type="entry name" value="Puta_zinc/iron-chelating_dom"/>
</dbReference>
<name>A0A7X2MTS3_ENTAG</name>
<dbReference type="InterPro" id="IPR008228">
    <property type="entry name" value="UCP006173"/>
</dbReference>
<dbReference type="EMBL" id="WKLC01002502">
    <property type="protein sequence ID" value="MSE19211.1"/>
    <property type="molecule type" value="Genomic_DNA"/>
</dbReference>
<feature type="non-terminal residue" evidence="1">
    <location>
        <position position="74"/>
    </location>
</feature>
<evidence type="ECO:0008006" key="3">
    <source>
        <dbReference type="Google" id="ProtNLM"/>
    </source>
</evidence>
<evidence type="ECO:0000313" key="2">
    <source>
        <dbReference type="Proteomes" id="UP000461948"/>
    </source>
</evidence>
<dbReference type="PANTHER" id="PTHR37421:SF1">
    <property type="entry name" value="UPF0260 PROTEIN YCGN"/>
    <property type="match status" value="1"/>
</dbReference>
<gene>
    <name evidence="1" type="ORF">GKC49_30135</name>
</gene>
<evidence type="ECO:0000313" key="1">
    <source>
        <dbReference type="EMBL" id="MSE19211.1"/>
    </source>
</evidence>
<dbReference type="Proteomes" id="UP000461948">
    <property type="component" value="Unassembled WGS sequence"/>
</dbReference>
<sequence>MTDTPFWQQKRLAQMSDEEWESLCDGCGQCCLNKLQDADTDEIYFTNVACDLPSPALHSHAPQYTAAYFGAVYC</sequence>
<protein>
    <recommendedName>
        <fullName evidence="3">YcgN family cysteine cluster protein</fullName>
    </recommendedName>
</protein>
<reference evidence="1 2" key="1">
    <citation type="submission" date="2019-11" db="EMBL/GenBank/DDBJ databases">
        <title>Draft Genome Sequence of Plant Growth-Promoting Rhizosphere-Associated Bacteria.</title>
        <authorList>
            <person name="Vasilyev I.Y."/>
            <person name="Radchenko V."/>
            <person name="Ilnitskaya E.V."/>
        </authorList>
    </citation>
    <scope>NUCLEOTIDE SEQUENCE [LARGE SCALE GENOMIC DNA]</scope>
    <source>
        <strain evidence="1 2">VRA_MhP_f</strain>
    </source>
</reference>
<accession>A0A7X2MTS3</accession>
<proteinExistence type="predicted"/>
<comment type="caution">
    <text evidence="1">The sequence shown here is derived from an EMBL/GenBank/DDBJ whole genome shotgun (WGS) entry which is preliminary data.</text>
</comment>